<accession>A0A1L7XG62</accession>
<dbReference type="OrthoDB" id="3452196at2759"/>
<dbReference type="EMBL" id="FJOG01000025">
    <property type="protein sequence ID" value="CZR64039.1"/>
    <property type="molecule type" value="Genomic_DNA"/>
</dbReference>
<evidence type="ECO:0000259" key="1">
    <source>
        <dbReference type="Pfam" id="PF24864"/>
    </source>
</evidence>
<feature type="domain" description="DUF7730" evidence="1">
    <location>
        <begin position="107"/>
        <end position="337"/>
    </location>
</feature>
<dbReference type="PANTHER" id="PTHR38790">
    <property type="entry name" value="2EXR DOMAIN-CONTAINING PROTEIN-RELATED"/>
    <property type="match status" value="1"/>
</dbReference>
<sequence length="354" mass="41968">MKHHPEAIRWWTLDDSIAFGWGVLRRAIFLSPVIFFLKMYDDHWGGKSRRRADIHELARRARGEIPRDAPIPLPARRKRALTNPLPPLETIRSMSYSVRRSRQRSDDQAESLLLTKLPIELRQIIWEMVLIDGNRKLVHIMRKHGRLGHWRCRIQDGEDMCALQTRRCVEGWLAYKSKMSWDKAERFDLVTDTGLLPLLQTCRMIYSEAISILYSKNTFHFYDPGDIRYFARTLLPQRVNSVHSIMMDWERTFSIFNKDNTIPKHNNEELKAWREIWEIIAKMQGLMELKVILKPHKFFVPRSRRERMCRLMSDIHGLRTFELVVPWDDETDWTFAASAPFTIVRGADRSIERA</sequence>
<organism evidence="2 3">
    <name type="scientific">Phialocephala subalpina</name>
    <dbReference type="NCBI Taxonomy" id="576137"/>
    <lineage>
        <taxon>Eukaryota</taxon>
        <taxon>Fungi</taxon>
        <taxon>Dikarya</taxon>
        <taxon>Ascomycota</taxon>
        <taxon>Pezizomycotina</taxon>
        <taxon>Leotiomycetes</taxon>
        <taxon>Helotiales</taxon>
        <taxon>Mollisiaceae</taxon>
        <taxon>Phialocephala</taxon>
        <taxon>Phialocephala fortinii species complex</taxon>
    </lineage>
</organism>
<gene>
    <name evidence="2" type="ORF">PAC_13936</name>
</gene>
<name>A0A1L7XG62_9HELO</name>
<dbReference type="Pfam" id="PF24864">
    <property type="entry name" value="DUF7730"/>
    <property type="match status" value="1"/>
</dbReference>
<reference evidence="2 3" key="1">
    <citation type="submission" date="2016-03" db="EMBL/GenBank/DDBJ databases">
        <authorList>
            <person name="Ploux O."/>
        </authorList>
    </citation>
    <scope>NUCLEOTIDE SEQUENCE [LARGE SCALE GENOMIC DNA]</scope>
    <source>
        <strain evidence="2 3">UAMH 11012</strain>
    </source>
</reference>
<dbReference type="InterPro" id="IPR056632">
    <property type="entry name" value="DUF7730"/>
</dbReference>
<dbReference type="AlphaFoldDB" id="A0A1L7XG62"/>
<evidence type="ECO:0000313" key="2">
    <source>
        <dbReference type="EMBL" id="CZR64039.1"/>
    </source>
</evidence>
<evidence type="ECO:0000313" key="3">
    <source>
        <dbReference type="Proteomes" id="UP000184330"/>
    </source>
</evidence>
<keyword evidence="3" id="KW-1185">Reference proteome</keyword>
<protein>
    <recommendedName>
        <fullName evidence="1">DUF7730 domain-containing protein</fullName>
    </recommendedName>
</protein>
<dbReference type="Proteomes" id="UP000184330">
    <property type="component" value="Unassembled WGS sequence"/>
</dbReference>
<proteinExistence type="predicted"/>
<dbReference type="STRING" id="576137.A0A1L7XG62"/>